<evidence type="ECO:0000313" key="1">
    <source>
        <dbReference type="EMBL" id="KKM13698.1"/>
    </source>
</evidence>
<evidence type="ECO:0008006" key="2">
    <source>
        <dbReference type="Google" id="ProtNLM"/>
    </source>
</evidence>
<gene>
    <name evidence="1" type="ORF">LCGC14_1713610</name>
</gene>
<dbReference type="InterPro" id="IPR029057">
    <property type="entry name" value="PRTase-like"/>
</dbReference>
<reference evidence="1" key="1">
    <citation type="journal article" date="2015" name="Nature">
        <title>Complex archaea that bridge the gap between prokaryotes and eukaryotes.</title>
        <authorList>
            <person name="Spang A."/>
            <person name="Saw J.H."/>
            <person name="Jorgensen S.L."/>
            <person name="Zaremba-Niedzwiedzka K."/>
            <person name="Martijn J."/>
            <person name="Lind A.E."/>
            <person name="van Eijk R."/>
            <person name="Schleper C."/>
            <person name="Guy L."/>
            <person name="Ettema T.J."/>
        </authorList>
    </citation>
    <scope>NUCLEOTIDE SEQUENCE</scope>
</reference>
<accession>A0A0F9JUZ4</accession>
<sequence>MNLFETGEFILHSGQKTNFKIECDALTDEDIETLARLIGQRYAFGKVFGVPRGGVRLADALQPYCKPEHNAYWLIVDDVITTGTSMEKFRQEIALQPAELEEVDDWVAPEFVGVVIFARGACPYWITPIFQMWG</sequence>
<organism evidence="1">
    <name type="scientific">marine sediment metagenome</name>
    <dbReference type="NCBI Taxonomy" id="412755"/>
    <lineage>
        <taxon>unclassified sequences</taxon>
        <taxon>metagenomes</taxon>
        <taxon>ecological metagenomes</taxon>
    </lineage>
</organism>
<name>A0A0F9JUZ4_9ZZZZ</name>
<dbReference type="EMBL" id="LAZR01015324">
    <property type="protein sequence ID" value="KKM13698.1"/>
    <property type="molecule type" value="Genomic_DNA"/>
</dbReference>
<proteinExistence type="predicted"/>
<dbReference type="CDD" id="cd06223">
    <property type="entry name" value="PRTases_typeI"/>
    <property type="match status" value="1"/>
</dbReference>
<dbReference type="AlphaFoldDB" id="A0A0F9JUZ4"/>
<dbReference type="SUPFAM" id="SSF53271">
    <property type="entry name" value="PRTase-like"/>
    <property type="match status" value="1"/>
</dbReference>
<comment type="caution">
    <text evidence="1">The sequence shown here is derived from an EMBL/GenBank/DDBJ whole genome shotgun (WGS) entry which is preliminary data.</text>
</comment>
<protein>
    <recommendedName>
        <fullName evidence="2">Phosphoribosyltransferase domain-containing protein</fullName>
    </recommendedName>
</protein>
<dbReference type="InterPro" id="IPR000836">
    <property type="entry name" value="PRTase_dom"/>
</dbReference>